<protein>
    <submittedName>
        <fullName evidence="1">Uncharacterized protein</fullName>
    </submittedName>
</protein>
<dbReference type="AlphaFoldDB" id="C5KGI1"/>
<dbReference type="EMBL" id="GG672918">
    <property type="protein sequence ID" value="EER16537.1"/>
    <property type="molecule type" value="Genomic_DNA"/>
</dbReference>
<sequence>MTTAVAGALAEMSGARVRLAMKVLKQRMQTKRRSCMSYVQRLGGTGPTCASWAKQ</sequence>
<proteinExistence type="predicted"/>
<accession>C5KGI1</accession>
<dbReference type="InParanoid" id="C5KGI1"/>
<dbReference type="RefSeq" id="XP_002784741.1">
    <property type="nucleotide sequence ID" value="XM_002784695.1"/>
</dbReference>
<evidence type="ECO:0000313" key="2">
    <source>
        <dbReference type="Proteomes" id="UP000007800"/>
    </source>
</evidence>
<evidence type="ECO:0000313" key="1">
    <source>
        <dbReference type="EMBL" id="EER16537.1"/>
    </source>
</evidence>
<dbReference type="GeneID" id="9063611"/>
<dbReference type="Proteomes" id="UP000007800">
    <property type="component" value="Unassembled WGS sequence"/>
</dbReference>
<name>C5KGI1_PERM5</name>
<dbReference type="OrthoDB" id="276989at2759"/>
<organism evidence="2">
    <name type="scientific">Perkinsus marinus (strain ATCC 50983 / TXsc)</name>
    <dbReference type="NCBI Taxonomy" id="423536"/>
    <lineage>
        <taxon>Eukaryota</taxon>
        <taxon>Sar</taxon>
        <taxon>Alveolata</taxon>
        <taxon>Perkinsozoa</taxon>
        <taxon>Perkinsea</taxon>
        <taxon>Perkinsida</taxon>
        <taxon>Perkinsidae</taxon>
        <taxon>Perkinsus</taxon>
    </lineage>
</organism>
<keyword evidence="2" id="KW-1185">Reference proteome</keyword>
<reference evidence="1 2" key="1">
    <citation type="submission" date="2008-07" db="EMBL/GenBank/DDBJ databases">
        <authorList>
            <person name="El-Sayed N."/>
            <person name="Caler E."/>
            <person name="Inman J."/>
            <person name="Amedeo P."/>
            <person name="Hass B."/>
            <person name="Wortman J."/>
        </authorList>
    </citation>
    <scope>NUCLEOTIDE SEQUENCE [LARGE SCALE GENOMIC DNA]</scope>
    <source>
        <strain evidence="2">ATCC 50983 / TXsc</strain>
    </source>
</reference>
<gene>
    <name evidence="1" type="ORF">Pmar_PMAR021136</name>
</gene>